<keyword evidence="1" id="KW-0472">Membrane</keyword>
<evidence type="ECO:0000256" key="1">
    <source>
        <dbReference type="SAM" id="Phobius"/>
    </source>
</evidence>
<comment type="caution">
    <text evidence="2">The sequence shown here is derived from an EMBL/GenBank/DDBJ whole genome shotgun (WGS) entry which is preliminary data.</text>
</comment>
<reference evidence="2" key="1">
    <citation type="submission" date="2020-07" db="EMBL/GenBank/DDBJ databases">
        <title>Multicomponent nature underlies the extraordinary mechanical properties of spider dragline silk.</title>
        <authorList>
            <person name="Kono N."/>
            <person name="Nakamura H."/>
            <person name="Mori M."/>
            <person name="Yoshida Y."/>
            <person name="Ohtoshi R."/>
            <person name="Malay A.D."/>
            <person name="Moran D.A.P."/>
            <person name="Tomita M."/>
            <person name="Numata K."/>
            <person name="Arakawa K."/>
        </authorList>
    </citation>
    <scope>NUCLEOTIDE SEQUENCE</scope>
</reference>
<protein>
    <submittedName>
        <fullName evidence="2">Uncharacterized protein</fullName>
    </submittedName>
</protein>
<dbReference type="AlphaFoldDB" id="A0A8X6HDF8"/>
<keyword evidence="1" id="KW-0812">Transmembrane</keyword>
<proteinExistence type="predicted"/>
<dbReference type="EMBL" id="BMAO01021129">
    <property type="protein sequence ID" value="GFQ72002.1"/>
    <property type="molecule type" value="Genomic_DNA"/>
</dbReference>
<accession>A0A8X6HDF8</accession>
<gene>
    <name evidence="2" type="ORF">TNCT_699691</name>
</gene>
<evidence type="ECO:0000313" key="2">
    <source>
        <dbReference type="EMBL" id="GFQ72002.1"/>
    </source>
</evidence>
<evidence type="ECO:0000313" key="3">
    <source>
        <dbReference type="Proteomes" id="UP000887116"/>
    </source>
</evidence>
<keyword evidence="1" id="KW-1133">Transmembrane helix</keyword>
<keyword evidence="3" id="KW-1185">Reference proteome</keyword>
<name>A0A8X6HDF8_TRICU</name>
<feature type="transmembrane region" description="Helical" evidence="1">
    <location>
        <begin position="20"/>
        <end position="45"/>
    </location>
</feature>
<sequence>MEEKSPGGPPTSDDNIKKLYLNLFTSSVMLVTIFRLAADALHMFYHPVSRKRSLLFLSRRAFLQTPVKEINALVF</sequence>
<dbReference type="Proteomes" id="UP000887116">
    <property type="component" value="Unassembled WGS sequence"/>
</dbReference>
<organism evidence="2 3">
    <name type="scientific">Trichonephila clavata</name>
    <name type="common">Joro spider</name>
    <name type="synonym">Nephila clavata</name>
    <dbReference type="NCBI Taxonomy" id="2740835"/>
    <lineage>
        <taxon>Eukaryota</taxon>
        <taxon>Metazoa</taxon>
        <taxon>Ecdysozoa</taxon>
        <taxon>Arthropoda</taxon>
        <taxon>Chelicerata</taxon>
        <taxon>Arachnida</taxon>
        <taxon>Araneae</taxon>
        <taxon>Araneomorphae</taxon>
        <taxon>Entelegynae</taxon>
        <taxon>Araneoidea</taxon>
        <taxon>Nephilidae</taxon>
        <taxon>Trichonephila</taxon>
    </lineage>
</organism>